<dbReference type="AlphaFoldDB" id="A0A1H6EZB7"/>
<dbReference type="Gene3D" id="3.40.50.300">
    <property type="entry name" value="P-loop containing nucleotide triphosphate hydrolases"/>
    <property type="match status" value="1"/>
</dbReference>
<dbReference type="PANTHER" id="PTHR36978">
    <property type="entry name" value="P-LOOP CONTAINING NUCLEOTIDE TRIPHOSPHATE HYDROLASE"/>
    <property type="match status" value="1"/>
</dbReference>
<proteinExistence type="predicted"/>
<evidence type="ECO:0000313" key="1">
    <source>
        <dbReference type="EMBL" id="SEH03142.1"/>
    </source>
</evidence>
<dbReference type="PANTHER" id="PTHR36978:SF4">
    <property type="entry name" value="P-LOOP CONTAINING NUCLEOSIDE TRIPHOSPHATE HYDROLASE PROTEIN"/>
    <property type="match status" value="1"/>
</dbReference>
<dbReference type="EMBL" id="FNVT01000033">
    <property type="protein sequence ID" value="SEH03142.1"/>
    <property type="molecule type" value="Genomic_DNA"/>
</dbReference>
<dbReference type="Pfam" id="PF17784">
    <property type="entry name" value="Sulfotransfer_4"/>
    <property type="match status" value="1"/>
</dbReference>
<organism evidence="1 2">
    <name type="scientific">Nonomuraea solani</name>
    <dbReference type="NCBI Taxonomy" id="1144553"/>
    <lineage>
        <taxon>Bacteria</taxon>
        <taxon>Bacillati</taxon>
        <taxon>Actinomycetota</taxon>
        <taxon>Actinomycetes</taxon>
        <taxon>Streptosporangiales</taxon>
        <taxon>Streptosporangiaceae</taxon>
        <taxon>Nonomuraea</taxon>
    </lineage>
</organism>
<dbReference type="InterPro" id="IPR027417">
    <property type="entry name" value="P-loop_NTPase"/>
</dbReference>
<dbReference type="Proteomes" id="UP000236732">
    <property type="component" value="Unassembled WGS sequence"/>
</dbReference>
<keyword evidence="2" id="KW-1185">Reference proteome</keyword>
<reference evidence="1 2" key="1">
    <citation type="submission" date="2016-10" db="EMBL/GenBank/DDBJ databases">
        <authorList>
            <person name="de Groot N.N."/>
        </authorList>
    </citation>
    <scope>NUCLEOTIDE SEQUENCE [LARGE SCALE GENOMIC DNA]</scope>
    <source>
        <strain evidence="1 2">CGMCC 4.7037</strain>
    </source>
</reference>
<evidence type="ECO:0000313" key="2">
    <source>
        <dbReference type="Proteomes" id="UP000236732"/>
    </source>
</evidence>
<dbReference type="InterPro" id="IPR040632">
    <property type="entry name" value="Sulfotransfer_4"/>
</dbReference>
<protein>
    <recommendedName>
        <fullName evidence="3">Sulfotransferase family protein</fullName>
    </recommendedName>
</protein>
<sequence length="239" mass="26555">MLTVIGAGFPRTGTSSMKAALERLGFGPCHHMFDVGSNSDRARRWAPLASHDTVPDWEHVFEGFRSAVDWPASFFWRELADTYPEAKVVLTVRDPRAWFASMRTLISSGPPRLEAGKLAPETAGLMENMKTTRPLLERMIREGLGTDRPFGVVPDEQESIAAFERHAAMVKESLPPERLLVFDVREGWEPLCRFLGVDVPAGEPFPHLNDSKTMQTSIDRLMDGENIGLPFHPAGSTPA</sequence>
<dbReference type="SUPFAM" id="SSF52540">
    <property type="entry name" value="P-loop containing nucleoside triphosphate hydrolases"/>
    <property type="match status" value="1"/>
</dbReference>
<evidence type="ECO:0008006" key="3">
    <source>
        <dbReference type="Google" id="ProtNLM"/>
    </source>
</evidence>
<accession>A0A1H6EZB7</accession>
<name>A0A1H6EZB7_9ACTN</name>
<dbReference type="RefSeq" id="WP_103964145.1">
    <property type="nucleotide sequence ID" value="NZ_FNVT01000033.1"/>
</dbReference>
<gene>
    <name evidence="1" type="ORF">SAMN05444920_13346</name>
</gene>